<proteinExistence type="predicted"/>
<dbReference type="EMBL" id="JAAOAK010000052">
    <property type="protein sequence ID" value="KAF5693067.1"/>
    <property type="molecule type" value="Genomic_DNA"/>
</dbReference>
<dbReference type="GO" id="GO:0007165">
    <property type="term" value="P:signal transduction"/>
    <property type="evidence" value="ECO:0007669"/>
    <property type="project" value="InterPro"/>
</dbReference>
<accession>A0A8H5XG36</accession>
<feature type="region of interest" description="Disordered" evidence="3">
    <location>
        <begin position="287"/>
        <end position="320"/>
    </location>
</feature>
<dbReference type="PROSITE" id="PS51860">
    <property type="entry name" value="REM_1"/>
    <property type="match status" value="1"/>
</dbReference>
<dbReference type="AlphaFoldDB" id="A0A8H5XG36"/>
<name>A0A8H5XG36_9HYPO</name>
<evidence type="ECO:0000259" key="4">
    <source>
        <dbReference type="PROSITE" id="PS51860"/>
    </source>
</evidence>
<protein>
    <recommendedName>
        <fullName evidence="4">REM-1 domain-containing protein</fullName>
    </recommendedName>
</protein>
<sequence>MGPAGASYILTAAQFERDITQHGGDIAWRRAQVDRVLASFEESKGYMSRDGIGEVRKYLTGAKWVQHCTNVGQHPAYKRFVGTDGHGVKSLYYFHFFIIQAVFVQNGRETDSDKERRLIMGNIQGAHVPSERQSTSDNKHKELSVHLEAAAKISAEIQNEDEIQQQRSMDLQRMRHEIRHLQQRNLDLQRALQQETQNRRNAKRNQQALQNRLEQGIEQLQDAQTQLQETNHKLIESRQHAKGLQEQLGRVQAYITHHQQFSMQIAELEKQHEALSAKRQQCINIIAKQTPSRVDGSKSPTKRAADGSADGEGSKRPRQE</sequence>
<dbReference type="InterPro" id="IPR011072">
    <property type="entry name" value="HR1_rho-bd"/>
</dbReference>
<keyword evidence="1 2" id="KW-0175">Coiled coil</keyword>
<reference evidence="5 6" key="1">
    <citation type="submission" date="2020-05" db="EMBL/GenBank/DDBJ databases">
        <title>Identification and distribution of gene clusters putatively required for synthesis of sphingolipid metabolism inhibitors in phylogenetically diverse species of the filamentous fungus Fusarium.</title>
        <authorList>
            <person name="Kim H.-S."/>
            <person name="Busman M."/>
            <person name="Brown D.W."/>
            <person name="Divon H."/>
            <person name="Uhlig S."/>
            <person name="Proctor R.H."/>
        </authorList>
    </citation>
    <scope>NUCLEOTIDE SEQUENCE [LARGE SCALE GENOMIC DNA]</scope>
    <source>
        <strain evidence="5 6">NRRL 25311</strain>
    </source>
</reference>
<gene>
    <name evidence="5" type="ORF">FDENT_2327</name>
</gene>
<comment type="caution">
    <text evidence="5">The sequence shown here is derived from an EMBL/GenBank/DDBJ whole genome shotgun (WGS) entry which is preliminary data.</text>
</comment>
<evidence type="ECO:0000256" key="2">
    <source>
        <dbReference type="SAM" id="Coils"/>
    </source>
</evidence>
<evidence type="ECO:0000256" key="1">
    <source>
        <dbReference type="PROSITE-ProRule" id="PRU01207"/>
    </source>
</evidence>
<evidence type="ECO:0000313" key="6">
    <source>
        <dbReference type="Proteomes" id="UP000562682"/>
    </source>
</evidence>
<dbReference type="Proteomes" id="UP000562682">
    <property type="component" value="Unassembled WGS sequence"/>
</dbReference>
<evidence type="ECO:0000313" key="5">
    <source>
        <dbReference type="EMBL" id="KAF5693067.1"/>
    </source>
</evidence>
<feature type="domain" description="REM-1" evidence="4">
    <location>
        <begin position="168"/>
        <end position="250"/>
    </location>
</feature>
<feature type="coiled-coil region" evidence="2">
    <location>
        <begin position="171"/>
        <end position="285"/>
    </location>
</feature>
<organism evidence="5 6">
    <name type="scientific">Fusarium denticulatum</name>
    <dbReference type="NCBI Taxonomy" id="48507"/>
    <lineage>
        <taxon>Eukaryota</taxon>
        <taxon>Fungi</taxon>
        <taxon>Dikarya</taxon>
        <taxon>Ascomycota</taxon>
        <taxon>Pezizomycotina</taxon>
        <taxon>Sordariomycetes</taxon>
        <taxon>Hypocreomycetidae</taxon>
        <taxon>Hypocreales</taxon>
        <taxon>Nectriaceae</taxon>
        <taxon>Fusarium</taxon>
        <taxon>Fusarium fujikuroi species complex</taxon>
    </lineage>
</organism>
<keyword evidence="6" id="KW-1185">Reference proteome</keyword>
<evidence type="ECO:0000256" key="3">
    <source>
        <dbReference type="SAM" id="MobiDB-lite"/>
    </source>
</evidence>